<keyword evidence="14" id="KW-1185">Reference proteome</keyword>
<comment type="subcellular location">
    <subcellularLocation>
        <location evidence="1">Membrane</location>
        <topology evidence="1">Single-pass type I membrane protein</topology>
    </subcellularLocation>
</comment>
<feature type="domain" description="MTC6 partial TIM-barrel" evidence="12">
    <location>
        <begin position="49"/>
        <end position="307"/>
    </location>
</feature>
<evidence type="ECO:0000256" key="8">
    <source>
        <dbReference type="ARBA" id="ARBA00038159"/>
    </source>
</evidence>
<dbReference type="PANTHER" id="PTHR35518">
    <property type="entry name" value="MAINTENANCE OF TELOMOERE CAPPING"/>
    <property type="match status" value="1"/>
</dbReference>
<organism evidence="13 14">
    <name type="scientific">Hanseniaspora uvarum</name>
    <name type="common">Yeast</name>
    <name type="synonym">Kloeckera apiculata</name>
    <dbReference type="NCBI Taxonomy" id="29833"/>
    <lineage>
        <taxon>Eukaryota</taxon>
        <taxon>Fungi</taxon>
        <taxon>Dikarya</taxon>
        <taxon>Ascomycota</taxon>
        <taxon>Saccharomycotina</taxon>
        <taxon>Saccharomycetes</taxon>
        <taxon>Saccharomycodales</taxon>
        <taxon>Saccharomycodaceae</taxon>
        <taxon>Hanseniaspora</taxon>
    </lineage>
</organism>
<evidence type="ECO:0000256" key="1">
    <source>
        <dbReference type="ARBA" id="ARBA00004479"/>
    </source>
</evidence>
<dbReference type="EMBL" id="LPNN01000004">
    <property type="protein sequence ID" value="OEJ88723.1"/>
    <property type="molecule type" value="Genomic_DNA"/>
</dbReference>
<dbReference type="Pfam" id="PF25506">
    <property type="entry name" value="TIM-barrel_MTC6"/>
    <property type="match status" value="1"/>
</dbReference>
<name>A0A1E5RPU9_HANUV</name>
<evidence type="ECO:0000256" key="9">
    <source>
        <dbReference type="ARBA" id="ARBA00039865"/>
    </source>
</evidence>
<dbReference type="VEuPathDB" id="FungiDB:AWRI3580_g1580"/>
<comment type="function">
    <text evidence="7">May be involved in telomere capping.</text>
</comment>
<accession>A0A1E5RPU9</accession>
<keyword evidence="3 11" id="KW-0732">Signal</keyword>
<proteinExistence type="inferred from homology"/>
<evidence type="ECO:0000256" key="6">
    <source>
        <dbReference type="ARBA" id="ARBA00023180"/>
    </source>
</evidence>
<evidence type="ECO:0000259" key="12">
    <source>
        <dbReference type="Pfam" id="PF25506"/>
    </source>
</evidence>
<evidence type="ECO:0000313" key="14">
    <source>
        <dbReference type="Proteomes" id="UP000095358"/>
    </source>
</evidence>
<evidence type="ECO:0000256" key="5">
    <source>
        <dbReference type="ARBA" id="ARBA00023136"/>
    </source>
</evidence>
<keyword evidence="4 10" id="KW-1133">Transmembrane helix</keyword>
<dbReference type="STRING" id="29833.A0A1E5RPU9"/>
<dbReference type="InterPro" id="IPR051008">
    <property type="entry name" value="Telomere_Capping_Maintenance"/>
</dbReference>
<evidence type="ECO:0000256" key="10">
    <source>
        <dbReference type="SAM" id="Phobius"/>
    </source>
</evidence>
<dbReference type="GO" id="GO:0016020">
    <property type="term" value="C:membrane"/>
    <property type="evidence" value="ECO:0007669"/>
    <property type="project" value="UniProtKB-SubCell"/>
</dbReference>
<gene>
    <name evidence="13" type="ORF">AWRI3580_g1580</name>
</gene>
<evidence type="ECO:0000313" key="13">
    <source>
        <dbReference type="EMBL" id="OEJ88723.1"/>
    </source>
</evidence>
<dbReference type="OrthoDB" id="5573651at2759"/>
<dbReference type="Proteomes" id="UP000095358">
    <property type="component" value="Unassembled WGS sequence"/>
</dbReference>
<comment type="similarity">
    <text evidence="8">Belongs to the MTC6 family.</text>
</comment>
<evidence type="ECO:0000256" key="2">
    <source>
        <dbReference type="ARBA" id="ARBA00022692"/>
    </source>
</evidence>
<dbReference type="InterPro" id="IPR057530">
    <property type="entry name" value="TIM-barrel_MTC6"/>
</dbReference>
<feature type="signal peptide" evidence="11">
    <location>
        <begin position="1"/>
        <end position="20"/>
    </location>
</feature>
<evidence type="ECO:0000256" key="11">
    <source>
        <dbReference type="SAM" id="SignalP"/>
    </source>
</evidence>
<evidence type="ECO:0000256" key="4">
    <source>
        <dbReference type="ARBA" id="ARBA00022989"/>
    </source>
</evidence>
<reference evidence="14" key="1">
    <citation type="journal article" date="2016" name="Genome Announc.">
        <title>Genome sequences of three species of Hanseniaspora isolated from spontaneous wine fermentations.</title>
        <authorList>
            <person name="Sternes P.R."/>
            <person name="Lee D."/>
            <person name="Kutyna D.R."/>
            <person name="Borneman A.R."/>
        </authorList>
    </citation>
    <scope>NUCLEOTIDE SEQUENCE [LARGE SCALE GENOMIC DNA]</scope>
    <source>
        <strain evidence="14">AWRI3580</strain>
    </source>
</reference>
<keyword evidence="2 10" id="KW-0812">Transmembrane</keyword>
<sequence length="537" mass="61295">MNKLILLPFLSLFFSRSSFCYELNPENNTNVIENNSTINKILSPVLNANTSDRLTYALLSERTVSSENKFTQVPELLINISSVIYNTNDLQANDAFVVLENFIKAGATGFAVDIEYNQSTNEWGVYNQNSLMTFDFILGVLSNFSVDKMNLSNLRIMHVLLNIIDKEKINNLEEKLQLIQNSIESKIGLNRVLTINSINSQSGWPTPVEIILYDYRQFIFHYVNVETDSTKAVMSGKYIDVVYDSSQNFSCPLQIDNSTTTLTYRNSEVFTSTNINEAIYCGYKVIISNPFENFNETINALNSSLVWGWGKNEPTISSINFGEYEGFSSSFGGGYYMGCAILNATNVFDIQSNSSLVDVKNFLWWNVSNCYENKPALCRYPGDTDTWFISNKQVNYFLLRADSSENAENNGCPEGTYFTVPKTPKEMLSAYRFIKQLDNQTLIDIVKEKGIWIELNSVSLSTCWVVGDYKTKCPYQQFINKRNFFRMVLPLIISGGCLMLAIFMLKFRRLPVQNDNKQWKKFIKEFVNKSDPDGVPY</sequence>
<comment type="caution">
    <text evidence="13">The sequence shown here is derived from an EMBL/GenBank/DDBJ whole genome shotgun (WGS) entry which is preliminary data.</text>
</comment>
<evidence type="ECO:0000256" key="7">
    <source>
        <dbReference type="ARBA" id="ARBA00037703"/>
    </source>
</evidence>
<evidence type="ECO:0000256" key="3">
    <source>
        <dbReference type="ARBA" id="ARBA00022729"/>
    </source>
</evidence>
<keyword evidence="5 10" id="KW-0472">Membrane</keyword>
<protein>
    <recommendedName>
        <fullName evidence="9">Maintenance of telomere capping protein 6</fullName>
    </recommendedName>
</protein>
<dbReference type="PANTHER" id="PTHR35518:SF2">
    <property type="entry name" value="MAINTENANCE OF TELOMERE CAPPING PROTEIN 6"/>
    <property type="match status" value="1"/>
</dbReference>
<dbReference type="AlphaFoldDB" id="A0A1E5RPU9"/>
<feature type="transmembrane region" description="Helical" evidence="10">
    <location>
        <begin position="484"/>
        <end position="505"/>
    </location>
</feature>
<keyword evidence="6" id="KW-0325">Glycoprotein</keyword>
<feature type="chain" id="PRO_5009184859" description="Maintenance of telomere capping protein 6" evidence="11">
    <location>
        <begin position="21"/>
        <end position="537"/>
    </location>
</feature>